<organism evidence="3 4">
    <name type="scientific">Chloroflexus aurantiacus (strain ATCC 29366 / DSM 635 / J-10-fl)</name>
    <dbReference type="NCBI Taxonomy" id="324602"/>
    <lineage>
        <taxon>Bacteria</taxon>
        <taxon>Bacillati</taxon>
        <taxon>Chloroflexota</taxon>
        <taxon>Chloroflexia</taxon>
        <taxon>Chloroflexales</taxon>
        <taxon>Chloroflexineae</taxon>
        <taxon>Chloroflexaceae</taxon>
        <taxon>Chloroflexus</taxon>
    </lineage>
</organism>
<keyword evidence="1" id="KW-0812">Transmembrane</keyword>
<evidence type="ECO:0000313" key="4">
    <source>
        <dbReference type="Proteomes" id="UP000002008"/>
    </source>
</evidence>
<evidence type="ECO:0000313" key="3">
    <source>
        <dbReference type="EMBL" id="ABY34868.1"/>
    </source>
</evidence>
<accession>A9WBR1</accession>
<dbReference type="InterPro" id="IPR021994">
    <property type="entry name" value="DUF3592"/>
</dbReference>
<name>A9WBR1_CHLAA</name>
<feature type="transmembrane region" description="Helical" evidence="1">
    <location>
        <begin position="6"/>
        <end position="22"/>
    </location>
</feature>
<evidence type="ECO:0000256" key="1">
    <source>
        <dbReference type="SAM" id="Phobius"/>
    </source>
</evidence>
<dbReference type="AlphaFoldDB" id="A9WBR1"/>
<dbReference type="KEGG" id="cau:Caur_1650"/>
<dbReference type="InParanoid" id="A9WBR1"/>
<keyword evidence="4" id="KW-1185">Reference proteome</keyword>
<dbReference type="EnsemblBacteria" id="ABY34868">
    <property type="protein sequence ID" value="ABY34868"/>
    <property type="gene ID" value="Caur_1650"/>
</dbReference>
<feature type="domain" description="DUF3592" evidence="2">
    <location>
        <begin position="36"/>
        <end position="105"/>
    </location>
</feature>
<sequence>MLIGLFFAIIGAVVIFVGWLLQQSIREQLNTMISGTGTVVEIIKVDEIGEDPRFYPVIEFRTPAGEVIRFEEKTGGSQFAYRVGQQVAILYDPQFPQDARIDSWFELWFPAFAVILLGSGALVAGLAGCGMAIFDTRNQTTSHPG</sequence>
<dbReference type="Pfam" id="PF12158">
    <property type="entry name" value="DUF3592"/>
    <property type="match status" value="1"/>
</dbReference>
<feature type="transmembrane region" description="Helical" evidence="1">
    <location>
        <begin position="107"/>
        <end position="134"/>
    </location>
</feature>
<keyword evidence="1" id="KW-0472">Membrane</keyword>
<gene>
    <name evidence="3" type="ordered locus">Caur_1650</name>
</gene>
<protein>
    <recommendedName>
        <fullName evidence="2">DUF3592 domain-containing protein</fullName>
    </recommendedName>
</protein>
<evidence type="ECO:0000259" key="2">
    <source>
        <dbReference type="Pfam" id="PF12158"/>
    </source>
</evidence>
<dbReference type="HOGENOM" id="CLU_1783426_0_0_0"/>
<dbReference type="EMBL" id="CP000909">
    <property type="protein sequence ID" value="ABY34868.1"/>
    <property type="molecule type" value="Genomic_DNA"/>
</dbReference>
<dbReference type="Proteomes" id="UP000002008">
    <property type="component" value="Chromosome"/>
</dbReference>
<keyword evidence="1" id="KW-1133">Transmembrane helix</keyword>
<proteinExistence type="predicted"/>
<reference evidence="4" key="1">
    <citation type="journal article" date="2011" name="BMC Genomics">
        <title>Complete genome sequence of the filamentous anoxygenic phototrophic bacterium Chloroflexus aurantiacus.</title>
        <authorList>
            <person name="Tang K.H."/>
            <person name="Barry K."/>
            <person name="Chertkov O."/>
            <person name="Dalin E."/>
            <person name="Han C.S."/>
            <person name="Hauser L.J."/>
            <person name="Honchak B.M."/>
            <person name="Karbach L.E."/>
            <person name="Land M.L."/>
            <person name="Lapidus A."/>
            <person name="Larimer F.W."/>
            <person name="Mikhailova N."/>
            <person name="Pitluck S."/>
            <person name="Pierson B.K."/>
            <person name="Blankenship R.E."/>
        </authorList>
    </citation>
    <scope>NUCLEOTIDE SEQUENCE [LARGE SCALE GENOMIC DNA]</scope>
    <source>
        <strain evidence="4">ATCC 29366 / DSM 635 / J-10-fl</strain>
    </source>
</reference>